<name>A0A3P7JNR0_STRVU</name>
<sequence>MNTRDLVEHGIVCGEKEQDPLVMEKFSQLSITPEEELESFTGMNTRDLVEHGIVCGEKEQVDLTRSDLLVSQQRIREMPTHQQVRAQVLKSRVITTDDVVKRVDPSLTRNEIIEDLKQCARLVQGQSSFSYLSRFF</sequence>
<dbReference type="Pfam" id="PF04801">
    <property type="entry name" value="RPC5"/>
    <property type="match status" value="1"/>
</dbReference>
<dbReference type="GO" id="GO:0005634">
    <property type="term" value="C:nucleus"/>
    <property type="evidence" value="ECO:0007669"/>
    <property type="project" value="InterPro"/>
</dbReference>
<dbReference type="GO" id="GO:0006351">
    <property type="term" value="P:DNA-templated transcription"/>
    <property type="evidence" value="ECO:0007669"/>
    <property type="project" value="InterPro"/>
</dbReference>
<organism evidence="1 2">
    <name type="scientific">Strongylus vulgaris</name>
    <name type="common">Blood worm</name>
    <dbReference type="NCBI Taxonomy" id="40348"/>
    <lineage>
        <taxon>Eukaryota</taxon>
        <taxon>Metazoa</taxon>
        <taxon>Ecdysozoa</taxon>
        <taxon>Nematoda</taxon>
        <taxon>Chromadorea</taxon>
        <taxon>Rhabditida</taxon>
        <taxon>Rhabditina</taxon>
        <taxon>Rhabditomorpha</taxon>
        <taxon>Strongyloidea</taxon>
        <taxon>Strongylidae</taxon>
        <taxon>Strongylus</taxon>
    </lineage>
</organism>
<accession>A0A3P7JNR0</accession>
<reference evidence="1 2" key="1">
    <citation type="submission" date="2018-11" db="EMBL/GenBank/DDBJ databases">
        <authorList>
            <consortium name="Pathogen Informatics"/>
        </authorList>
    </citation>
    <scope>NUCLEOTIDE SEQUENCE [LARGE SCALE GENOMIC DNA]</scope>
</reference>
<evidence type="ECO:0000313" key="2">
    <source>
        <dbReference type="Proteomes" id="UP000270094"/>
    </source>
</evidence>
<evidence type="ECO:0000313" key="1">
    <source>
        <dbReference type="EMBL" id="VDM82513.1"/>
    </source>
</evidence>
<gene>
    <name evidence="1" type="ORF">SVUK_LOCUS17511</name>
</gene>
<dbReference type="InterPro" id="IPR006886">
    <property type="entry name" value="RNA_pol_III_Rpc5"/>
</dbReference>
<proteinExistence type="predicted"/>
<dbReference type="EMBL" id="UYYB01118028">
    <property type="protein sequence ID" value="VDM82513.1"/>
    <property type="molecule type" value="Genomic_DNA"/>
</dbReference>
<keyword evidence="2" id="KW-1185">Reference proteome</keyword>
<dbReference type="Proteomes" id="UP000270094">
    <property type="component" value="Unassembled WGS sequence"/>
</dbReference>
<dbReference type="OrthoDB" id="340681at2759"/>
<protein>
    <submittedName>
        <fullName evidence="1">Uncharacterized protein</fullName>
    </submittedName>
</protein>
<dbReference type="AlphaFoldDB" id="A0A3P7JNR0"/>